<dbReference type="PROSITE" id="PS50853">
    <property type="entry name" value="FN3"/>
    <property type="match status" value="4"/>
</dbReference>
<dbReference type="PANTHER" id="PTHR46708">
    <property type="entry name" value="TENASCIN"/>
    <property type="match status" value="1"/>
</dbReference>
<keyword evidence="4" id="KW-1185">Reference proteome</keyword>
<feature type="domain" description="Fibronectin type-III" evidence="2">
    <location>
        <begin position="1224"/>
        <end position="1315"/>
    </location>
</feature>
<dbReference type="SUPFAM" id="SSF49265">
    <property type="entry name" value="Fibronectin type III"/>
    <property type="match status" value="2"/>
</dbReference>
<feature type="domain" description="Fibronectin type-III" evidence="2">
    <location>
        <begin position="1316"/>
        <end position="1405"/>
    </location>
</feature>
<proteinExistence type="predicted"/>
<accession>B0ML16</accession>
<feature type="domain" description="Fibronectin type-III" evidence="2">
    <location>
        <begin position="1040"/>
        <end position="1131"/>
    </location>
</feature>
<dbReference type="Proteomes" id="UP000005326">
    <property type="component" value="Unassembled WGS sequence"/>
</dbReference>
<keyword evidence="1" id="KW-0677">Repeat</keyword>
<dbReference type="Gene3D" id="1.20.50.40">
    <property type="match status" value="1"/>
</dbReference>
<dbReference type="SMART" id="SM00060">
    <property type="entry name" value="FN3"/>
    <property type="match status" value="4"/>
</dbReference>
<evidence type="ECO:0000256" key="1">
    <source>
        <dbReference type="ARBA" id="ARBA00022737"/>
    </source>
</evidence>
<dbReference type="InterPro" id="IPR050991">
    <property type="entry name" value="ECM_Regulatory_Proteins"/>
</dbReference>
<dbReference type="InterPro" id="IPR036116">
    <property type="entry name" value="FN3_sf"/>
</dbReference>
<feature type="domain" description="Fibronectin type-III" evidence="2">
    <location>
        <begin position="1132"/>
        <end position="1223"/>
    </location>
</feature>
<comment type="caution">
    <text evidence="3">The sequence shown here is derived from an EMBL/GenBank/DDBJ whole genome shotgun (WGS) entry which is preliminary data.</text>
</comment>
<protein>
    <submittedName>
        <fullName evidence="3">Fibronectin type III domain protein</fullName>
    </submittedName>
</protein>
<evidence type="ECO:0000313" key="4">
    <source>
        <dbReference type="Proteomes" id="UP000005326"/>
    </source>
</evidence>
<sequence length="1405" mass="157185">MKLKRFAAGFIAAVMAFAVLGTPLGDILPFVRESVATTAGAEVYSKPVFREVSRTQEEVYNSDLFYGYSFYLSKSPYLLGYSSDTFNLFNNVCQDYIDSPNFFWTNFSYSIPLVFDLKSYIKNLSDAVGVTTFTYENALDAANQEFANKLLGDKTDLASQFGKSKKWIKTINNVAKVYDTFQKNYDVVGLSDEEIIEHMFVTINDTNVFEFINETQITSVKVYILPKISDITKSMSYGADALTAAKCIVMGLAMEDMRFGIIQEILNSQTKNTMLYDGMERLNKQLRNNFSSYFIDNYLKGKVLDFISDKIIKEMQDDLIEGEYQALYKLIGACVNLANWIVFDKIFDVPSVDDVTTALVLREYANDFYNLTQEKINKFQKQFTIHDIERFQQMFDAWICATNAAFDACDKLTLSSNKQSFITIKNKYRDADIYTNVLEQAKLLVKSIPFEERVVYIYDAWSTPENVDFTICNGSDEIEENTFYYITNSYIPKNFTVSEKATLHLDCDINIDKLTFCVFSKIEKASEQRRLILGKLELNISGYYHDDVDVTFDNYEMYLDSDLNINGKIYPFHWAVIRLNHSKLYIKGDLYLGQAAYLYIQNGSSVFTRNLMMTCGSECVTAIYVDDSKFFIYGNAQLQGVTGFYRSDEPELHIQGSDSHVEIFGDLKITGLSRSDKLILDDGDLYLHGDFINDNVPYESLSLNKGNGMIHLCGEQVQMVKNIVFGSHLDISNINGVSLLSDTYIYGYTKINSGRIYLNGYRFLFSWGAIFNATSQYGDLKIYDLDSNIQNVYLDEAAVPRKSNEITYTITADDKTHTLVIIMKNGTISTNTVTLLTHKCVFGDWSVDSASKCNSIGKAVRSCTLCQKKEYKEIPLVEHTFGEWQTTVQPTCTEGGEMIRSCSVCGAEETKTIDALGHDYSEQWTVDEEADCVNDGSKSRHCSRCDAKTDVTVIEAKGHTEVVDKAVAATCTADGYTEGKHCSVCNAVIKAQEKIAATGHKYVETVVEPSYSNRGYTLYECSVCGYSYKDNYEEQLIVPAVTGFASGSQTKSSAVLGWDKVSCADGYAVELYTGGKWNEMFRTSDSSVTSCTVGSLKADSIYTLRIRAFKDTDDGTVYSDYTRLAVKTKLAGVTGLKAQGVTATAVKLDWARNAGATGYIIEQYKGGKWTQIAVTKNNYTLTFTVKGLAECTPYSFRIKAYKNDGGKTNYSDYVTVKASTLLGTVKNAKVTSTTGTWITLGWDRNTGAAGYVLEQYKGGKWTVIATTKNNTTLKFTVKGLRNDTTYSFRIKAYKTVGDTTTYGSYVRIVGTTDMPNVAKFTGSAVSASEVKLSWSKNDKATGYVIEQYKGGKWTEIKAVDNDVTEITIEGLAKGTAYTFRIKSVKTVDGADKSSEYASVKVKTVE</sequence>
<evidence type="ECO:0000259" key="2">
    <source>
        <dbReference type="PROSITE" id="PS50853"/>
    </source>
</evidence>
<dbReference type="Pfam" id="PF00041">
    <property type="entry name" value="fn3"/>
    <property type="match status" value="3"/>
</dbReference>
<reference evidence="3" key="1">
    <citation type="submission" date="2007-10" db="EMBL/GenBank/DDBJ databases">
        <authorList>
            <person name="Fulton L."/>
            <person name="Clifton S."/>
            <person name="Fulton B."/>
            <person name="Xu J."/>
            <person name="Minx P."/>
            <person name="Pepin K.H."/>
            <person name="Johnson M."/>
            <person name="Thiruvilangam P."/>
            <person name="Bhonagiri V."/>
            <person name="Nash W.E."/>
            <person name="Mardis E.R."/>
            <person name="Wilson R.K."/>
        </authorList>
    </citation>
    <scope>NUCLEOTIDE SEQUENCE [LARGE SCALE GENOMIC DNA]</scope>
    <source>
        <strain evidence="3">DSM 15702</strain>
    </source>
</reference>
<name>B0ML16_9FIRM</name>
<dbReference type="InterPro" id="IPR003961">
    <property type="entry name" value="FN3_dom"/>
</dbReference>
<gene>
    <name evidence="3" type="ORF">EUBSIR_00497</name>
</gene>
<dbReference type="EMBL" id="ABCA03000034">
    <property type="protein sequence ID" value="EDS01593.1"/>
    <property type="molecule type" value="Genomic_DNA"/>
</dbReference>
<dbReference type="CDD" id="cd00063">
    <property type="entry name" value="FN3"/>
    <property type="match status" value="4"/>
</dbReference>
<dbReference type="PANTHER" id="PTHR46708:SF2">
    <property type="entry name" value="FIBRONECTIN TYPE-III DOMAIN-CONTAINING PROTEIN"/>
    <property type="match status" value="1"/>
</dbReference>
<reference evidence="3" key="2">
    <citation type="submission" date="2014-06" db="EMBL/GenBank/DDBJ databases">
        <title>Draft genome sequence of Eubacterium siraeum (DSM 15702).</title>
        <authorList>
            <person name="Sudarsanam P."/>
            <person name="Ley R."/>
            <person name="Guruge J."/>
            <person name="Turnbaugh P.J."/>
            <person name="Mahowald M."/>
            <person name="Liep D."/>
            <person name="Gordon J."/>
        </authorList>
    </citation>
    <scope>NUCLEOTIDE SEQUENCE</scope>
    <source>
        <strain evidence="3">DSM 15702</strain>
    </source>
</reference>
<dbReference type="InterPro" id="IPR013783">
    <property type="entry name" value="Ig-like_fold"/>
</dbReference>
<dbReference type="Gene3D" id="2.60.40.10">
    <property type="entry name" value="Immunoglobulins"/>
    <property type="match status" value="4"/>
</dbReference>
<organism evidence="3 4">
    <name type="scientific">[Eubacterium] siraeum DSM 15702</name>
    <dbReference type="NCBI Taxonomy" id="428128"/>
    <lineage>
        <taxon>Bacteria</taxon>
        <taxon>Bacillati</taxon>
        <taxon>Bacillota</taxon>
        <taxon>Clostridia</taxon>
        <taxon>Eubacteriales</taxon>
        <taxon>Oscillospiraceae</taxon>
        <taxon>Oscillospiraceae incertae sedis</taxon>
    </lineage>
</organism>
<evidence type="ECO:0000313" key="3">
    <source>
        <dbReference type="EMBL" id="EDS01593.1"/>
    </source>
</evidence>